<evidence type="ECO:0000256" key="13">
    <source>
        <dbReference type="PROSITE-ProRule" id="PRU00042"/>
    </source>
</evidence>
<feature type="domain" description="C2H2-type" evidence="15">
    <location>
        <begin position="359"/>
        <end position="386"/>
    </location>
</feature>
<feature type="compositionally biased region" description="Low complexity" evidence="14">
    <location>
        <begin position="129"/>
        <end position="139"/>
    </location>
</feature>
<keyword evidence="6" id="KW-0677">Repeat</keyword>
<evidence type="ECO:0000256" key="5">
    <source>
        <dbReference type="ARBA" id="ARBA00022723"/>
    </source>
</evidence>
<feature type="region of interest" description="Disordered" evidence="14">
    <location>
        <begin position="153"/>
        <end position="183"/>
    </location>
</feature>
<keyword evidence="11" id="KW-0804">Transcription</keyword>
<keyword evidence="5" id="KW-0479">Metal-binding</keyword>
<keyword evidence="10" id="KW-0238">DNA-binding</keyword>
<evidence type="ECO:0000313" key="16">
    <source>
        <dbReference type="EMBL" id="CAD7393306.1"/>
    </source>
</evidence>
<feature type="domain" description="C2H2-type" evidence="15">
    <location>
        <begin position="387"/>
        <end position="414"/>
    </location>
</feature>
<comment type="subcellular location">
    <subcellularLocation>
        <location evidence="2">Cytoplasm</location>
    </subcellularLocation>
    <subcellularLocation>
        <location evidence="1">Nucleus</location>
    </subcellularLocation>
</comment>
<evidence type="ECO:0000256" key="4">
    <source>
        <dbReference type="ARBA" id="ARBA00022490"/>
    </source>
</evidence>
<evidence type="ECO:0000256" key="6">
    <source>
        <dbReference type="ARBA" id="ARBA00022737"/>
    </source>
</evidence>
<comment type="similarity">
    <text evidence="3">Belongs to the EGR C2H2-type zinc-finger protein family.</text>
</comment>
<dbReference type="AlphaFoldDB" id="A0A7R9CDY0"/>
<feature type="region of interest" description="Disordered" evidence="14">
    <location>
        <begin position="36"/>
        <end position="141"/>
    </location>
</feature>
<reference evidence="16" key="1">
    <citation type="submission" date="2020-11" db="EMBL/GenBank/DDBJ databases">
        <authorList>
            <person name="Tran Van P."/>
        </authorList>
    </citation>
    <scope>NUCLEOTIDE SEQUENCE</scope>
</reference>
<keyword evidence="7 13" id="KW-0863">Zinc-finger</keyword>
<dbReference type="GO" id="GO:0005634">
    <property type="term" value="C:nucleus"/>
    <property type="evidence" value="ECO:0007669"/>
    <property type="project" value="UniProtKB-SubCell"/>
</dbReference>
<evidence type="ECO:0000256" key="12">
    <source>
        <dbReference type="ARBA" id="ARBA00023242"/>
    </source>
</evidence>
<feature type="domain" description="C2H2-type" evidence="15">
    <location>
        <begin position="329"/>
        <end position="358"/>
    </location>
</feature>
<evidence type="ECO:0000256" key="10">
    <source>
        <dbReference type="ARBA" id="ARBA00023125"/>
    </source>
</evidence>
<organism evidence="16">
    <name type="scientific">Timema cristinae</name>
    <name type="common">Walking stick</name>
    <dbReference type="NCBI Taxonomy" id="61476"/>
    <lineage>
        <taxon>Eukaryota</taxon>
        <taxon>Metazoa</taxon>
        <taxon>Ecdysozoa</taxon>
        <taxon>Arthropoda</taxon>
        <taxon>Hexapoda</taxon>
        <taxon>Insecta</taxon>
        <taxon>Pterygota</taxon>
        <taxon>Neoptera</taxon>
        <taxon>Polyneoptera</taxon>
        <taxon>Phasmatodea</taxon>
        <taxon>Timematodea</taxon>
        <taxon>Timematoidea</taxon>
        <taxon>Timematidae</taxon>
        <taxon>Timema</taxon>
    </lineage>
</organism>
<accession>A0A7R9CDY0</accession>
<keyword evidence="12" id="KW-0539">Nucleus</keyword>
<dbReference type="GO" id="GO:0000981">
    <property type="term" value="F:DNA-binding transcription factor activity, RNA polymerase II-specific"/>
    <property type="evidence" value="ECO:0007669"/>
    <property type="project" value="TreeGrafter"/>
</dbReference>
<dbReference type="SMART" id="SM00355">
    <property type="entry name" value="ZnF_C2H2"/>
    <property type="match status" value="3"/>
</dbReference>
<dbReference type="InterPro" id="IPR013087">
    <property type="entry name" value="Znf_C2H2_type"/>
</dbReference>
<dbReference type="GO" id="GO:0008270">
    <property type="term" value="F:zinc ion binding"/>
    <property type="evidence" value="ECO:0007669"/>
    <property type="project" value="UniProtKB-KW"/>
</dbReference>
<dbReference type="Gene3D" id="3.30.160.60">
    <property type="entry name" value="Classic Zinc Finger"/>
    <property type="match status" value="3"/>
</dbReference>
<keyword evidence="8" id="KW-0862">Zinc</keyword>
<dbReference type="EMBL" id="OC316688">
    <property type="protein sequence ID" value="CAD7393306.1"/>
    <property type="molecule type" value="Genomic_DNA"/>
</dbReference>
<dbReference type="SUPFAM" id="SSF57667">
    <property type="entry name" value="beta-beta-alpha zinc fingers"/>
    <property type="match status" value="2"/>
</dbReference>
<dbReference type="InterPro" id="IPR036236">
    <property type="entry name" value="Znf_C2H2_sf"/>
</dbReference>
<gene>
    <name evidence="16" type="ORF">TCEB3V08_LOCUS1279</name>
</gene>
<name>A0A7R9CDY0_TIMCR</name>
<protein>
    <recommendedName>
        <fullName evidence="15">C2H2-type domain-containing protein</fullName>
    </recommendedName>
</protein>
<evidence type="ECO:0000256" key="3">
    <source>
        <dbReference type="ARBA" id="ARBA00005682"/>
    </source>
</evidence>
<evidence type="ECO:0000259" key="15">
    <source>
        <dbReference type="PROSITE" id="PS50157"/>
    </source>
</evidence>
<keyword evidence="4" id="KW-0963">Cytoplasm</keyword>
<dbReference type="GO" id="GO:0005737">
    <property type="term" value="C:cytoplasm"/>
    <property type="evidence" value="ECO:0007669"/>
    <property type="project" value="UniProtKB-SubCell"/>
</dbReference>
<keyword evidence="9" id="KW-0805">Transcription regulation</keyword>
<dbReference type="Pfam" id="PF00096">
    <property type="entry name" value="zf-C2H2"/>
    <property type="match status" value="2"/>
</dbReference>
<evidence type="ECO:0000256" key="1">
    <source>
        <dbReference type="ARBA" id="ARBA00004123"/>
    </source>
</evidence>
<evidence type="ECO:0000256" key="9">
    <source>
        <dbReference type="ARBA" id="ARBA00023015"/>
    </source>
</evidence>
<evidence type="ECO:0000256" key="8">
    <source>
        <dbReference type="ARBA" id="ARBA00022833"/>
    </source>
</evidence>
<evidence type="ECO:0000256" key="2">
    <source>
        <dbReference type="ARBA" id="ARBA00004496"/>
    </source>
</evidence>
<evidence type="ECO:0000256" key="7">
    <source>
        <dbReference type="ARBA" id="ARBA00022771"/>
    </source>
</evidence>
<sequence length="578" mass="63960">MCNATCREFPVRGKCCSASQGYLQYEDNSGTFQIRTSYPFGGSLDPDELSLDPTGSGHPSPNHDTQRPLSVCKPEPSLCSSPGADDSSDTSSVVMYPHHQQPPPGADKISYRGVFTTSGSSPAGGGSSGSPNPWLLPSPDKTLFQPMFGLLQSSSQQSAPSPQQYPPSATPSPAAPHYEDPRSQEQLLALGLDCAALKQQQYSCEESIYRQQGLVAPTPKYQWLDPQSVSEYTGGSSSNLSVAGPSGIVPKQEPFSVCSGGDVQQQQQPSFSGATSAVQLAEYNPSTSKGHEILSQVYQQSPMPLKLVPVKPRKYPNRPSKTPVHERPYACPVENCDRRFSRSDELTRHIRIHTGQKPFQCRICMRSFSRSDHLTTHIRTHTGEKPFSCDVCGRKFARSDEKKRHAKVHLKQRMKKEAKTPDYLSDSRFCPPDFRLHPPVSKLHPPNYKLYLLRTNYYLPDFVVLSSRLQDHSPDFRLDPPVSLFYTPEPRLLLLSVVHKLAASQIDGEGGPNRVVTRKEGGGGVFLVRGCQRWFGLWPISCVQVIRAQTVSLTDHRLDQCFTCCVFTLSPYISDPTT</sequence>
<dbReference type="FunFam" id="3.30.160.60:FF:000092">
    <property type="entry name" value="Early growth response protein 3"/>
    <property type="match status" value="1"/>
</dbReference>
<feature type="compositionally biased region" description="Low complexity" evidence="14">
    <location>
        <begin position="153"/>
        <end position="162"/>
    </location>
</feature>
<evidence type="ECO:0000256" key="14">
    <source>
        <dbReference type="SAM" id="MobiDB-lite"/>
    </source>
</evidence>
<dbReference type="PANTHER" id="PTHR23235:SF60">
    <property type="entry name" value="STRIPE, ISOFORM D"/>
    <property type="match status" value="1"/>
</dbReference>
<dbReference type="PANTHER" id="PTHR23235">
    <property type="entry name" value="KRUEPPEL-LIKE TRANSCRIPTION FACTOR"/>
    <property type="match status" value="1"/>
</dbReference>
<feature type="compositionally biased region" description="Pro residues" evidence="14">
    <location>
        <begin position="163"/>
        <end position="174"/>
    </location>
</feature>
<dbReference type="PROSITE" id="PS50157">
    <property type="entry name" value="ZINC_FINGER_C2H2_2"/>
    <property type="match status" value="3"/>
</dbReference>
<dbReference type="PROSITE" id="PS00028">
    <property type="entry name" value="ZINC_FINGER_C2H2_1"/>
    <property type="match status" value="3"/>
</dbReference>
<evidence type="ECO:0000256" key="11">
    <source>
        <dbReference type="ARBA" id="ARBA00023163"/>
    </source>
</evidence>
<dbReference type="GO" id="GO:0000978">
    <property type="term" value="F:RNA polymerase II cis-regulatory region sequence-specific DNA binding"/>
    <property type="evidence" value="ECO:0007669"/>
    <property type="project" value="TreeGrafter"/>
</dbReference>
<proteinExistence type="inferred from homology"/>